<proteinExistence type="predicted"/>
<dbReference type="Proteomes" id="UP000499080">
    <property type="component" value="Unassembled WGS sequence"/>
</dbReference>
<reference evidence="2 3" key="1">
    <citation type="journal article" date="2019" name="Sci. Rep.">
        <title>Orb-weaving spider Araneus ventricosus genome elucidates the spidroin gene catalogue.</title>
        <authorList>
            <person name="Kono N."/>
            <person name="Nakamura H."/>
            <person name="Ohtoshi R."/>
            <person name="Moran D.A.P."/>
            <person name="Shinohara A."/>
            <person name="Yoshida Y."/>
            <person name="Fujiwara M."/>
            <person name="Mori M."/>
            <person name="Tomita M."/>
            <person name="Arakawa K."/>
        </authorList>
    </citation>
    <scope>NUCLEOTIDE SEQUENCE [LARGE SCALE GENOMIC DNA]</scope>
</reference>
<organism evidence="2 3">
    <name type="scientific">Araneus ventricosus</name>
    <name type="common">Orbweaver spider</name>
    <name type="synonym">Epeira ventricosa</name>
    <dbReference type="NCBI Taxonomy" id="182803"/>
    <lineage>
        <taxon>Eukaryota</taxon>
        <taxon>Metazoa</taxon>
        <taxon>Ecdysozoa</taxon>
        <taxon>Arthropoda</taxon>
        <taxon>Chelicerata</taxon>
        <taxon>Arachnida</taxon>
        <taxon>Araneae</taxon>
        <taxon>Araneomorphae</taxon>
        <taxon>Entelegynae</taxon>
        <taxon>Araneoidea</taxon>
        <taxon>Araneidae</taxon>
        <taxon>Araneus</taxon>
    </lineage>
</organism>
<name>A0A4Y2EHE1_ARAVE</name>
<feature type="region of interest" description="Disordered" evidence="1">
    <location>
        <begin position="68"/>
        <end position="89"/>
    </location>
</feature>
<evidence type="ECO:0000256" key="1">
    <source>
        <dbReference type="SAM" id="MobiDB-lite"/>
    </source>
</evidence>
<evidence type="ECO:0000313" key="3">
    <source>
        <dbReference type="Proteomes" id="UP000499080"/>
    </source>
</evidence>
<protein>
    <submittedName>
        <fullName evidence="2">Uncharacterized protein</fullName>
    </submittedName>
</protein>
<accession>A0A4Y2EHE1</accession>
<comment type="caution">
    <text evidence="2">The sequence shown here is derived from an EMBL/GenBank/DDBJ whole genome shotgun (WGS) entry which is preliminary data.</text>
</comment>
<evidence type="ECO:0000313" key="2">
    <source>
        <dbReference type="EMBL" id="GBM28560.1"/>
    </source>
</evidence>
<gene>
    <name evidence="2" type="ORF">AVEN_265016_1</name>
</gene>
<dbReference type="AlphaFoldDB" id="A0A4Y2EHE1"/>
<sequence length="89" mass="10361">MLNLFRYNPESNFSLQQRFSDLALEICKLAASLTRQECKIETSYCKRRSHYASNLQQVNPLQTIAKKKESPQTNLRFEPPTTRLLDLSP</sequence>
<dbReference type="EMBL" id="BGPR01000614">
    <property type="protein sequence ID" value="GBM28560.1"/>
    <property type="molecule type" value="Genomic_DNA"/>
</dbReference>
<keyword evidence="3" id="KW-1185">Reference proteome</keyword>